<dbReference type="RefSeq" id="WP_164363430.1">
    <property type="nucleotide sequence ID" value="NZ_CP066776.1"/>
</dbReference>
<proteinExistence type="inferred from homology"/>
<comment type="similarity">
    <text evidence="1">Belongs to the acyl coenzyme A hydrolase family.</text>
</comment>
<dbReference type="Gene3D" id="3.10.129.10">
    <property type="entry name" value="Hotdog Thioesterase"/>
    <property type="match status" value="1"/>
</dbReference>
<accession>A0A6B3LB32</accession>
<keyword evidence="2" id="KW-0378">Hydrolase</keyword>
<dbReference type="KEGG" id="soa:G3M56_008840"/>
<protein>
    <submittedName>
        <fullName evidence="3">Acyl-CoA thioesterase</fullName>
    </submittedName>
</protein>
<name>A0A6B3LB32_9BACT</name>
<keyword evidence="4" id="KW-1185">Reference proteome</keyword>
<organism evidence="3 4">
    <name type="scientific">Sulfuriroseicoccus oceanibius</name>
    <dbReference type="NCBI Taxonomy" id="2707525"/>
    <lineage>
        <taxon>Bacteria</taxon>
        <taxon>Pseudomonadati</taxon>
        <taxon>Verrucomicrobiota</taxon>
        <taxon>Verrucomicrobiia</taxon>
        <taxon>Verrucomicrobiales</taxon>
        <taxon>Verrucomicrobiaceae</taxon>
        <taxon>Sulfuriroseicoccus</taxon>
    </lineage>
</organism>
<dbReference type="SUPFAM" id="SSF54637">
    <property type="entry name" value="Thioesterase/thiol ester dehydrase-isomerase"/>
    <property type="match status" value="1"/>
</dbReference>
<dbReference type="CDD" id="cd03442">
    <property type="entry name" value="BFIT_BACH"/>
    <property type="match status" value="1"/>
</dbReference>
<dbReference type="GO" id="GO:0006637">
    <property type="term" value="P:acyl-CoA metabolic process"/>
    <property type="evidence" value="ECO:0007669"/>
    <property type="project" value="TreeGrafter"/>
</dbReference>
<dbReference type="InterPro" id="IPR033120">
    <property type="entry name" value="HOTDOG_ACOT"/>
</dbReference>
<sequence length="115" mass="12729">MENFKLVLPEHLNHLGKLFGGQLLRWVDESAYIAARMEYPGCNFVTIGLSQVEFRQQVVAGAVLRFVVTKVKQGNTSVCYEVDVNEIDDCHAKSVFATTVTFVNIGPDGNKVPVV</sequence>
<dbReference type="InterPro" id="IPR040170">
    <property type="entry name" value="Cytosol_ACT"/>
</dbReference>
<dbReference type="EMBL" id="CP066776">
    <property type="protein sequence ID" value="QQL44000.1"/>
    <property type="molecule type" value="Genomic_DNA"/>
</dbReference>
<dbReference type="InterPro" id="IPR006683">
    <property type="entry name" value="Thioestr_dom"/>
</dbReference>
<dbReference type="Pfam" id="PF03061">
    <property type="entry name" value="4HBT"/>
    <property type="match status" value="1"/>
</dbReference>
<evidence type="ECO:0000256" key="1">
    <source>
        <dbReference type="ARBA" id="ARBA00010458"/>
    </source>
</evidence>
<reference evidence="3 4" key="1">
    <citation type="submission" date="2020-12" db="EMBL/GenBank/DDBJ databases">
        <title>Sulforoseuscoccus oceanibium gen. nov., sp. nov., a representative of the phylum Verrucomicrobia with special cytoplasmic membrane, and proposal of Sulforoseuscoccusaceae fam. nov.</title>
        <authorList>
            <person name="Xi F."/>
        </authorList>
    </citation>
    <scope>NUCLEOTIDE SEQUENCE [LARGE SCALE GENOMIC DNA]</scope>
    <source>
        <strain evidence="3 4">T37</strain>
    </source>
</reference>
<dbReference type="AlphaFoldDB" id="A0A6B3LB32"/>
<dbReference type="PROSITE" id="PS51770">
    <property type="entry name" value="HOTDOG_ACOT"/>
    <property type="match status" value="1"/>
</dbReference>
<dbReference type="PANTHER" id="PTHR11049">
    <property type="entry name" value="ACYL COENZYME A THIOESTER HYDROLASE"/>
    <property type="match status" value="1"/>
</dbReference>
<dbReference type="GO" id="GO:0052816">
    <property type="term" value="F:long-chain fatty acyl-CoA hydrolase activity"/>
    <property type="evidence" value="ECO:0007669"/>
    <property type="project" value="TreeGrafter"/>
</dbReference>
<evidence type="ECO:0000313" key="4">
    <source>
        <dbReference type="Proteomes" id="UP000475117"/>
    </source>
</evidence>
<dbReference type="InterPro" id="IPR029069">
    <property type="entry name" value="HotDog_dom_sf"/>
</dbReference>
<dbReference type="Proteomes" id="UP000475117">
    <property type="component" value="Chromosome"/>
</dbReference>
<dbReference type="GO" id="GO:0005737">
    <property type="term" value="C:cytoplasm"/>
    <property type="evidence" value="ECO:0007669"/>
    <property type="project" value="TreeGrafter"/>
</dbReference>
<evidence type="ECO:0000256" key="2">
    <source>
        <dbReference type="ARBA" id="ARBA00022801"/>
    </source>
</evidence>
<gene>
    <name evidence="3" type="ORF">G3M56_008840</name>
</gene>
<evidence type="ECO:0000313" key="3">
    <source>
        <dbReference type="EMBL" id="QQL44000.1"/>
    </source>
</evidence>